<dbReference type="AlphaFoldDB" id="A0AAD9D6U9"/>
<sequence length="305" mass="34531">MIMMANYLSRVVLLIALLYKPISFAFAPPYRQQATAASHIHVYITTCQSANQDQEDDIISVDDTSSSSSPQPAASEEAFSTLRSIGEGITTATRHLSNLNTTELSTTIVNYVISEQATNIVLGLPLHKDGSDSEQSNITREFGQFLLQEVRKRCGTIISITLWDERYTSKEAASRIQAEAIARKSRIPSASELETELDADAACIILEDYYKELGEDGELIVLENEAVERECAEIYVRNMELQEERRRSMMEKREKGRNARQEMIARAKALEESANNDGLNQRRKRRRRKRRNNSRAALYVVSFKV</sequence>
<dbReference type="CDD" id="cd16964">
    <property type="entry name" value="YqgF"/>
    <property type="match status" value="1"/>
</dbReference>
<proteinExistence type="predicted"/>
<evidence type="ECO:0000256" key="2">
    <source>
        <dbReference type="SAM" id="SignalP"/>
    </source>
</evidence>
<dbReference type="GO" id="GO:0000967">
    <property type="term" value="P:rRNA 5'-end processing"/>
    <property type="evidence" value="ECO:0007669"/>
    <property type="project" value="TreeGrafter"/>
</dbReference>
<evidence type="ECO:0000256" key="1">
    <source>
        <dbReference type="SAM" id="MobiDB-lite"/>
    </source>
</evidence>
<accession>A0AAD9D6U9</accession>
<dbReference type="InterPro" id="IPR012337">
    <property type="entry name" value="RNaseH-like_sf"/>
</dbReference>
<dbReference type="EMBL" id="JATAAI010000035">
    <property type="protein sequence ID" value="KAK1735060.1"/>
    <property type="molecule type" value="Genomic_DNA"/>
</dbReference>
<protein>
    <submittedName>
        <fullName evidence="3">RuvX/YqgF family protein</fullName>
    </submittedName>
</protein>
<dbReference type="InterPro" id="IPR005227">
    <property type="entry name" value="YqgF"/>
</dbReference>
<dbReference type="SUPFAM" id="SSF53098">
    <property type="entry name" value="Ribonuclease H-like"/>
    <property type="match status" value="1"/>
</dbReference>
<feature type="region of interest" description="Disordered" evidence="1">
    <location>
        <begin position="269"/>
        <end position="293"/>
    </location>
</feature>
<evidence type="ECO:0000313" key="4">
    <source>
        <dbReference type="Proteomes" id="UP001224775"/>
    </source>
</evidence>
<dbReference type="PANTHER" id="PTHR33317:SF4">
    <property type="entry name" value="POLYNUCLEOTIDYL TRANSFERASE, RIBONUCLEASE H-LIKE SUPERFAMILY PROTEIN"/>
    <property type="match status" value="1"/>
</dbReference>
<dbReference type="Pfam" id="PF03652">
    <property type="entry name" value="RuvX"/>
    <property type="match status" value="1"/>
</dbReference>
<dbReference type="Proteomes" id="UP001224775">
    <property type="component" value="Unassembled WGS sequence"/>
</dbReference>
<feature type="signal peptide" evidence="2">
    <location>
        <begin position="1"/>
        <end position="25"/>
    </location>
</feature>
<dbReference type="PANTHER" id="PTHR33317">
    <property type="entry name" value="POLYNUCLEOTIDYL TRANSFERASE, RIBONUCLEASE H-LIKE SUPERFAMILY PROTEIN"/>
    <property type="match status" value="1"/>
</dbReference>
<keyword evidence="4" id="KW-1185">Reference proteome</keyword>
<feature type="compositionally biased region" description="Basic residues" evidence="1">
    <location>
        <begin position="281"/>
        <end position="293"/>
    </location>
</feature>
<dbReference type="InterPro" id="IPR037027">
    <property type="entry name" value="YqgF/RNaseH-like_dom_sf"/>
</dbReference>
<evidence type="ECO:0000313" key="3">
    <source>
        <dbReference type="EMBL" id="KAK1735060.1"/>
    </source>
</evidence>
<comment type="caution">
    <text evidence="3">The sequence shown here is derived from an EMBL/GenBank/DDBJ whole genome shotgun (WGS) entry which is preliminary data.</text>
</comment>
<keyword evidence="2" id="KW-0732">Signal</keyword>
<feature type="chain" id="PRO_5042204970" evidence="2">
    <location>
        <begin position="26"/>
        <end position="305"/>
    </location>
</feature>
<organism evidence="3 4">
    <name type="scientific">Skeletonema marinoi</name>
    <dbReference type="NCBI Taxonomy" id="267567"/>
    <lineage>
        <taxon>Eukaryota</taxon>
        <taxon>Sar</taxon>
        <taxon>Stramenopiles</taxon>
        <taxon>Ochrophyta</taxon>
        <taxon>Bacillariophyta</taxon>
        <taxon>Coscinodiscophyceae</taxon>
        <taxon>Thalassiosirophycidae</taxon>
        <taxon>Thalassiosirales</taxon>
        <taxon>Skeletonemataceae</taxon>
        <taxon>Skeletonema</taxon>
        <taxon>Skeletonema marinoi-dohrnii complex</taxon>
    </lineage>
</organism>
<name>A0AAD9D6U9_9STRA</name>
<gene>
    <name evidence="3" type="ORF">QTG54_014126</name>
</gene>
<reference evidence="3" key="1">
    <citation type="submission" date="2023-06" db="EMBL/GenBank/DDBJ databases">
        <title>Survivors Of The Sea: Transcriptome response of Skeletonema marinoi to long-term dormancy.</title>
        <authorList>
            <person name="Pinder M.I.M."/>
            <person name="Kourtchenko O."/>
            <person name="Robertson E.K."/>
            <person name="Larsson T."/>
            <person name="Maumus F."/>
            <person name="Osuna-Cruz C.M."/>
            <person name="Vancaester E."/>
            <person name="Stenow R."/>
            <person name="Vandepoele K."/>
            <person name="Ploug H."/>
            <person name="Bruchert V."/>
            <person name="Godhe A."/>
            <person name="Topel M."/>
        </authorList>
    </citation>
    <scope>NUCLEOTIDE SEQUENCE</scope>
    <source>
        <strain evidence="3">R05AC</strain>
    </source>
</reference>
<dbReference type="Gene3D" id="3.30.420.140">
    <property type="entry name" value="YqgF/RNase H-like domain"/>
    <property type="match status" value="1"/>
</dbReference>